<evidence type="ECO:0000313" key="1">
    <source>
        <dbReference type="EMBL" id="KAI3749595.1"/>
    </source>
</evidence>
<gene>
    <name evidence="1" type="ORF">L2E82_20209</name>
</gene>
<name>A0ACB9DSP1_CICIN</name>
<organism evidence="1 2">
    <name type="scientific">Cichorium intybus</name>
    <name type="common">Chicory</name>
    <dbReference type="NCBI Taxonomy" id="13427"/>
    <lineage>
        <taxon>Eukaryota</taxon>
        <taxon>Viridiplantae</taxon>
        <taxon>Streptophyta</taxon>
        <taxon>Embryophyta</taxon>
        <taxon>Tracheophyta</taxon>
        <taxon>Spermatophyta</taxon>
        <taxon>Magnoliopsida</taxon>
        <taxon>eudicotyledons</taxon>
        <taxon>Gunneridae</taxon>
        <taxon>Pentapetalae</taxon>
        <taxon>asterids</taxon>
        <taxon>campanulids</taxon>
        <taxon>Asterales</taxon>
        <taxon>Asteraceae</taxon>
        <taxon>Cichorioideae</taxon>
        <taxon>Cichorieae</taxon>
        <taxon>Cichoriinae</taxon>
        <taxon>Cichorium</taxon>
    </lineage>
</organism>
<protein>
    <submittedName>
        <fullName evidence="1">Uncharacterized protein</fullName>
    </submittedName>
</protein>
<dbReference type="Proteomes" id="UP001055811">
    <property type="component" value="Linkage Group LG04"/>
</dbReference>
<dbReference type="EMBL" id="CM042012">
    <property type="protein sequence ID" value="KAI3749595.1"/>
    <property type="molecule type" value="Genomic_DNA"/>
</dbReference>
<comment type="caution">
    <text evidence="1">The sequence shown here is derived from an EMBL/GenBank/DDBJ whole genome shotgun (WGS) entry which is preliminary data.</text>
</comment>
<proteinExistence type="predicted"/>
<keyword evidence="2" id="KW-1185">Reference proteome</keyword>
<reference evidence="2" key="1">
    <citation type="journal article" date="2022" name="Mol. Ecol. Resour.">
        <title>The genomes of chicory, endive, great burdock and yacon provide insights into Asteraceae palaeo-polyploidization history and plant inulin production.</title>
        <authorList>
            <person name="Fan W."/>
            <person name="Wang S."/>
            <person name="Wang H."/>
            <person name="Wang A."/>
            <person name="Jiang F."/>
            <person name="Liu H."/>
            <person name="Zhao H."/>
            <person name="Xu D."/>
            <person name="Zhang Y."/>
        </authorList>
    </citation>
    <scope>NUCLEOTIDE SEQUENCE [LARGE SCALE GENOMIC DNA]</scope>
    <source>
        <strain evidence="2">cv. Punajuju</strain>
    </source>
</reference>
<reference evidence="1 2" key="2">
    <citation type="journal article" date="2022" name="Mol. Ecol. Resour.">
        <title>The genomes of chicory, endive, great burdock and yacon provide insights into Asteraceae paleo-polyploidization history and plant inulin production.</title>
        <authorList>
            <person name="Fan W."/>
            <person name="Wang S."/>
            <person name="Wang H."/>
            <person name="Wang A."/>
            <person name="Jiang F."/>
            <person name="Liu H."/>
            <person name="Zhao H."/>
            <person name="Xu D."/>
            <person name="Zhang Y."/>
        </authorList>
    </citation>
    <scope>NUCLEOTIDE SEQUENCE [LARGE SCALE GENOMIC DNA]</scope>
    <source>
        <strain evidence="2">cv. Punajuju</strain>
        <tissue evidence="1">Leaves</tissue>
    </source>
</reference>
<evidence type="ECO:0000313" key="2">
    <source>
        <dbReference type="Proteomes" id="UP001055811"/>
    </source>
</evidence>
<sequence length="111" mass="12347">MKRIHPSRYQLDNYFATGGQTDKFSIKSQNQASLGRRLTSESALSPRVATRLETFNSPIYYSNSRFTSAELETPVPSSSLQSVLNDSGNYEDFSSIYSSQIFTLLPSSSTS</sequence>
<accession>A0ACB9DSP1</accession>